<evidence type="ECO:0000313" key="2">
    <source>
        <dbReference type="Proteomes" id="UP000242913"/>
    </source>
</evidence>
<accession>A0A238BVX7</accession>
<dbReference type="EMBL" id="KZ269994">
    <property type="protein sequence ID" value="OZC09412.1"/>
    <property type="molecule type" value="Genomic_DNA"/>
</dbReference>
<organism evidence="1 2">
    <name type="scientific">Onchocerca flexuosa</name>
    <dbReference type="NCBI Taxonomy" id="387005"/>
    <lineage>
        <taxon>Eukaryota</taxon>
        <taxon>Metazoa</taxon>
        <taxon>Ecdysozoa</taxon>
        <taxon>Nematoda</taxon>
        <taxon>Chromadorea</taxon>
        <taxon>Rhabditida</taxon>
        <taxon>Spirurina</taxon>
        <taxon>Spiruromorpha</taxon>
        <taxon>Filarioidea</taxon>
        <taxon>Onchocercidae</taxon>
        <taxon>Onchocerca</taxon>
    </lineage>
</organism>
<dbReference type="AlphaFoldDB" id="A0A238BVX7"/>
<keyword evidence="2" id="KW-1185">Reference proteome</keyword>
<name>A0A238BVX7_9BILA</name>
<evidence type="ECO:0000313" key="1">
    <source>
        <dbReference type="EMBL" id="OZC09412.1"/>
    </source>
</evidence>
<dbReference type="Proteomes" id="UP000242913">
    <property type="component" value="Unassembled WGS sequence"/>
</dbReference>
<gene>
    <name evidence="1" type="ORF">X798_03573</name>
</gene>
<sequence length="77" mass="8473">MEKVHNQRDSPLRWRGANGCGKLACGQMIGFYGRSVVQIVRLEMLGSSIFFAVNIMSESVIETTKIYMGSGLCVRGS</sequence>
<proteinExistence type="predicted"/>
<protein>
    <submittedName>
        <fullName evidence="1">Uncharacterized protein</fullName>
    </submittedName>
</protein>
<reference evidence="1 2" key="1">
    <citation type="submission" date="2015-12" db="EMBL/GenBank/DDBJ databases">
        <title>Draft genome of the nematode, Onchocerca flexuosa.</title>
        <authorList>
            <person name="Mitreva M."/>
        </authorList>
    </citation>
    <scope>NUCLEOTIDE SEQUENCE [LARGE SCALE GENOMIC DNA]</scope>
    <source>
        <strain evidence="1">Red Deer</strain>
    </source>
</reference>